<evidence type="ECO:0000256" key="1">
    <source>
        <dbReference type="ARBA" id="ARBA00022737"/>
    </source>
</evidence>
<dbReference type="GO" id="GO:0046813">
    <property type="term" value="P:receptor-mediated virion attachment to host cell"/>
    <property type="evidence" value="ECO:0007669"/>
    <property type="project" value="TreeGrafter"/>
</dbReference>
<protein>
    <recommendedName>
        <fullName evidence="5">Tetratricopeptide repeat protein</fullName>
    </recommendedName>
</protein>
<dbReference type="SMART" id="SM00028">
    <property type="entry name" value="TPR"/>
    <property type="match status" value="4"/>
</dbReference>
<keyword evidence="1" id="KW-0677">Repeat</keyword>
<dbReference type="InterPro" id="IPR050498">
    <property type="entry name" value="Ycf3"/>
</dbReference>
<dbReference type="SUPFAM" id="SSF48452">
    <property type="entry name" value="TPR-like"/>
    <property type="match status" value="1"/>
</dbReference>
<dbReference type="PANTHER" id="PTHR44858">
    <property type="entry name" value="TETRATRICOPEPTIDE REPEAT PROTEIN 6"/>
    <property type="match status" value="1"/>
</dbReference>
<dbReference type="InterPro" id="IPR011990">
    <property type="entry name" value="TPR-like_helical_dom_sf"/>
</dbReference>
<keyword evidence="2" id="KW-0802">TPR repeat</keyword>
<accession>A0A8J7U2E7</accession>
<reference evidence="3" key="1">
    <citation type="submission" date="2021-03" db="EMBL/GenBank/DDBJ databases">
        <authorList>
            <person name="Wang G."/>
        </authorList>
    </citation>
    <scope>NUCLEOTIDE SEQUENCE</scope>
    <source>
        <strain evidence="3">KCTC 12899</strain>
    </source>
</reference>
<dbReference type="Gene3D" id="1.25.40.10">
    <property type="entry name" value="Tetratricopeptide repeat domain"/>
    <property type="match status" value="1"/>
</dbReference>
<dbReference type="NCBIfam" id="NF047558">
    <property type="entry name" value="TPR_END_plus"/>
    <property type="match status" value="1"/>
</dbReference>
<name>A0A8J7U2E7_9BACT</name>
<evidence type="ECO:0008006" key="5">
    <source>
        <dbReference type="Google" id="ProtNLM"/>
    </source>
</evidence>
<evidence type="ECO:0000256" key="2">
    <source>
        <dbReference type="ARBA" id="ARBA00022803"/>
    </source>
</evidence>
<dbReference type="GO" id="GO:0009279">
    <property type="term" value="C:cell outer membrane"/>
    <property type="evidence" value="ECO:0007669"/>
    <property type="project" value="TreeGrafter"/>
</dbReference>
<dbReference type="AlphaFoldDB" id="A0A8J7U2E7"/>
<evidence type="ECO:0000313" key="4">
    <source>
        <dbReference type="Proteomes" id="UP000664417"/>
    </source>
</evidence>
<proteinExistence type="predicted"/>
<dbReference type="PANTHER" id="PTHR44858:SF1">
    <property type="entry name" value="UDP-N-ACETYLGLUCOSAMINE--PEPTIDE N-ACETYLGLUCOSAMINYLTRANSFERASE SPINDLY-RELATED"/>
    <property type="match status" value="1"/>
</dbReference>
<organism evidence="3 4">
    <name type="scientific">Acanthopleuribacter pedis</name>
    <dbReference type="NCBI Taxonomy" id="442870"/>
    <lineage>
        <taxon>Bacteria</taxon>
        <taxon>Pseudomonadati</taxon>
        <taxon>Acidobacteriota</taxon>
        <taxon>Holophagae</taxon>
        <taxon>Acanthopleuribacterales</taxon>
        <taxon>Acanthopleuribacteraceae</taxon>
        <taxon>Acanthopleuribacter</taxon>
    </lineage>
</organism>
<dbReference type="EMBL" id="JAFREP010000003">
    <property type="protein sequence ID" value="MBO1317624.1"/>
    <property type="molecule type" value="Genomic_DNA"/>
</dbReference>
<dbReference type="InterPro" id="IPR019734">
    <property type="entry name" value="TPR_rpt"/>
</dbReference>
<dbReference type="Proteomes" id="UP000664417">
    <property type="component" value="Unassembled WGS sequence"/>
</dbReference>
<keyword evidence="4" id="KW-1185">Reference proteome</keyword>
<gene>
    <name evidence="3" type="ORF">J3U88_04060</name>
</gene>
<sequence>MGETNAVTPRKAAMEAKRLAQQGEQMRLAGDPSGAVALFSRALEWAPRFAWALAHRGAAHRQRGKEHYRAALADFEQALVHDPDYVWAIAFRARMYELFRDYQRALVDFDRAIAMDDTIIGFWRSERALLLCFNRRYQEARVMCDEALRCQKNDHFATYVRAVIAACFDGGRDAALWRQRAEKLLQPLALEPGPEQGIALYRLAGLTALYGAGDQAKALLRRALPLEKEAVEFARHDPAWYGFYDDQEFQLLVTDRFGDLTVG</sequence>
<dbReference type="RefSeq" id="WP_207856976.1">
    <property type="nucleotide sequence ID" value="NZ_JAFREP010000003.1"/>
</dbReference>
<comment type="caution">
    <text evidence="3">The sequence shown here is derived from an EMBL/GenBank/DDBJ whole genome shotgun (WGS) entry which is preliminary data.</text>
</comment>
<evidence type="ECO:0000313" key="3">
    <source>
        <dbReference type="EMBL" id="MBO1317624.1"/>
    </source>
</evidence>